<evidence type="ECO:0000313" key="2">
    <source>
        <dbReference type="EMBL" id="KAK3767818.1"/>
    </source>
</evidence>
<keyword evidence="1" id="KW-0812">Transmembrane</keyword>
<proteinExistence type="predicted"/>
<keyword evidence="1" id="KW-0472">Membrane</keyword>
<organism evidence="2 3">
    <name type="scientific">Elysia crispata</name>
    <name type="common">lettuce slug</name>
    <dbReference type="NCBI Taxonomy" id="231223"/>
    <lineage>
        <taxon>Eukaryota</taxon>
        <taxon>Metazoa</taxon>
        <taxon>Spiralia</taxon>
        <taxon>Lophotrochozoa</taxon>
        <taxon>Mollusca</taxon>
        <taxon>Gastropoda</taxon>
        <taxon>Heterobranchia</taxon>
        <taxon>Euthyneura</taxon>
        <taxon>Panpulmonata</taxon>
        <taxon>Sacoglossa</taxon>
        <taxon>Placobranchoidea</taxon>
        <taxon>Plakobranchidae</taxon>
        <taxon>Elysia</taxon>
    </lineage>
</organism>
<evidence type="ECO:0000256" key="1">
    <source>
        <dbReference type="SAM" id="Phobius"/>
    </source>
</evidence>
<name>A0AAE1DFR7_9GAST</name>
<feature type="transmembrane region" description="Helical" evidence="1">
    <location>
        <begin position="45"/>
        <end position="63"/>
    </location>
</feature>
<reference evidence="2" key="1">
    <citation type="journal article" date="2023" name="G3 (Bethesda)">
        <title>A reference genome for the long-term kleptoplast-retaining sea slug Elysia crispata morphotype clarki.</title>
        <authorList>
            <person name="Eastman K.E."/>
            <person name="Pendleton A.L."/>
            <person name="Shaikh M.A."/>
            <person name="Suttiyut T."/>
            <person name="Ogas R."/>
            <person name="Tomko P."/>
            <person name="Gavelis G."/>
            <person name="Widhalm J.R."/>
            <person name="Wisecaver J.H."/>
        </authorList>
    </citation>
    <scope>NUCLEOTIDE SEQUENCE</scope>
    <source>
        <strain evidence="2">ECLA1</strain>
    </source>
</reference>
<accession>A0AAE1DFR7</accession>
<keyword evidence="1" id="KW-1133">Transmembrane helix</keyword>
<dbReference type="EMBL" id="JAWDGP010004106">
    <property type="protein sequence ID" value="KAK3767818.1"/>
    <property type="molecule type" value="Genomic_DNA"/>
</dbReference>
<dbReference type="Proteomes" id="UP001283361">
    <property type="component" value="Unassembled WGS sequence"/>
</dbReference>
<sequence>MDKSYSWSELPVCLIESMGIASLAKSGVWTRAGDGQDLTAMNFEIIAASLLPFNVVCGFCFSMSRVLKSWNVSGGTGVVRKDKPNRTSQRYMVKRDRCIVDAYDEMVNRSWMTSTYQSRRIWYDKAQAEYDP</sequence>
<gene>
    <name evidence="2" type="ORF">RRG08_053961</name>
</gene>
<comment type="caution">
    <text evidence="2">The sequence shown here is derived from an EMBL/GenBank/DDBJ whole genome shotgun (WGS) entry which is preliminary data.</text>
</comment>
<keyword evidence="3" id="KW-1185">Reference proteome</keyword>
<protein>
    <submittedName>
        <fullName evidence="2">Uncharacterized protein</fullName>
    </submittedName>
</protein>
<evidence type="ECO:0000313" key="3">
    <source>
        <dbReference type="Proteomes" id="UP001283361"/>
    </source>
</evidence>
<dbReference type="AlphaFoldDB" id="A0AAE1DFR7"/>